<feature type="domain" description="Helicase C-terminal" evidence="1">
    <location>
        <begin position="788"/>
        <end position="900"/>
    </location>
</feature>
<dbReference type="Proteomes" id="UP000180175">
    <property type="component" value="Chromosome"/>
</dbReference>
<evidence type="ECO:0000313" key="2">
    <source>
        <dbReference type="EMBL" id="OIJ21046.1"/>
    </source>
</evidence>
<dbReference type="RefSeq" id="WP_071316388.1">
    <property type="nucleotide sequence ID" value="NZ_CP063356.2"/>
</dbReference>
<dbReference type="KEGG" id="aia:AWH56_008980"/>
<dbReference type="Pfam" id="PF00271">
    <property type="entry name" value="Helicase_C"/>
    <property type="match status" value="1"/>
</dbReference>
<dbReference type="Gene3D" id="3.40.50.300">
    <property type="entry name" value="P-loop containing nucleotide triphosphate hydrolases"/>
    <property type="match status" value="1"/>
</dbReference>
<dbReference type="SUPFAM" id="SSF52540">
    <property type="entry name" value="P-loop containing nucleoside triphosphate hydrolases"/>
    <property type="match status" value="2"/>
</dbReference>
<proteinExistence type="predicted"/>
<dbReference type="EMBL" id="LQXD01000060">
    <property type="protein sequence ID" value="OIJ21046.1"/>
    <property type="molecule type" value="Genomic_DNA"/>
</dbReference>
<name>A0A1S2M8X5_9BACI</name>
<gene>
    <name evidence="3" type="ORF">AWH56_008980</name>
    <name evidence="2" type="ORF">AWH56_06670</name>
</gene>
<dbReference type="InterPro" id="IPR027417">
    <property type="entry name" value="P-loop_NTPase"/>
</dbReference>
<reference evidence="3 4" key="2">
    <citation type="journal article" date="2017" name="Genome Announc.">
        <title>Draft Genome Sequences of Four Alkaliphilic Bacteria Belonging to the Anaerobacillus Genus.</title>
        <authorList>
            <person name="Bassil N.M."/>
            <person name="Lloyd J.R."/>
        </authorList>
    </citation>
    <scope>NUCLEOTIDE SEQUENCE [LARGE SCALE GENOMIC DNA]</scope>
    <source>
        <strain evidence="3 4">NB2006</strain>
    </source>
</reference>
<dbReference type="InterPro" id="IPR001650">
    <property type="entry name" value="Helicase_C-like"/>
</dbReference>
<protein>
    <recommendedName>
        <fullName evidence="1">Helicase C-terminal domain-containing protein</fullName>
    </recommendedName>
</protein>
<dbReference type="Gene3D" id="3.40.50.10810">
    <property type="entry name" value="Tandem AAA-ATPase domain"/>
    <property type="match status" value="1"/>
</dbReference>
<reference evidence="3 4" key="3">
    <citation type="journal article" date="2019" name="Int. J. Syst. Evol. Microbiol.">
        <title>Anaerobacillus isosaccharinicus sp. nov., an alkaliphilic bacterium which degrades isosaccharinic acid.</title>
        <authorList>
            <person name="Bassil N.M."/>
            <person name="Lloyd J.R."/>
        </authorList>
    </citation>
    <scope>NUCLEOTIDE SEQUENCE [LARGE SCALE GENOMIC DNA]</scope>
    <source>
        <strain evidence="3 4">NB2006</strain>
    </source>
</reference>
<sequence length="1099" mass="123947">MSKKIRVMEDGKQFEAFLQIAMTVKEANNERRLVGVAFAGSPVATRAVHAALYTSSKVEIYDEATGKTEYLKTTLNYRRKEKVDGKVCHMFAIPRTSVNADYEESLVEARKNDKPPLPERIVMAKDGNIEEVVGLFLAKTYGLPKTASWSNLYMKIFSDAGKVEEIECEKTVACGKHYQNLKSARISAMKEEEADKIIDSAMKQGILQVKKQNIPLALQSVQAKFEQGMTAEQYIKKNAEIIANKFKTAVEVLYDGKTFFPYVGETARICVPAQAKAAMGMFHILKNKGAGFLVGDMGFGKTGTSLTTVYTKARQREDSGAKDGMNCLIIAPSNVVPKWASSEIPTVLGYDKTVTIKIYDLLKMVENKRPFKKGIKNICTIIEGTDDALAYCRLIKSGWTIPRGMIHFVLVSTDRMKLSAEKFVLGAKWNDNQKCWISPNSGLPLQSPPKKNKKTKEDEADVIAGWKDVVESPSLPPTTQEIALARKNGTLGTNGLPLGYVKTWSNDIRAFQDRYEKEGKKDCSLARPAQKKWGEVNKKHRWMIAQIFQRKLKNHFQVGIFDEIQHMKAMGSGRGSASHKLLKACQQSMFLTGTLTNGESSSIFAMLWRAFPRELKKFGFSHKTSTEAWASRYGVIEKTITLDDGDKNVGKTTNRRSEEVRVKEKPGIAPQLIANHLLDKCVFGDLTDLQIPLVKLEETPIIVSLDEDHKEEYKKLHNSLYRKAQELSKEVGTGAWAKFNPSTLNYADQPSLGINVEWFEYEDKAKLNPIDQVTAPAFPVDYYPAKERKLVNIVQTELGADRPCIIYTNFTGKNKTNERIQKVLADHGIDCEILNDKVKPDARFDWLNSRVEKGTKVIVCNMALVEVGLDLMNFPTLIYFQLCDEVSRLRQSSRRAFRLGQQKLCKVIYLVNSDTQQMVQFKRLMSRRIAAMITEGRIERSDDLAKYADLSAGNLTNDLSKMLSESDLVADWQKAASKDLDNLELVSETEFKQKLKDAFEKLTAETIRLSGYVPPVQNNELDDLFADFDISALDNLFAEFDEGALDNLFDTEKTTETETKKEKDKTNVVEFKPKKKPSEEAEKVVFKHVEQISLFEFAR</sequence>
<accession>A0A1S2M8X5</accession>
<evidence type="ECO:0000259" key="1">
    <source>
        <dbReference type="Pfam" id="PF00271"/>
    </source>
</evidence>
<keyword evidence="4" id="KW-1185">Reference proteome</keyword>
<organism evidence="2 4">
    <name type="scientific">Anaerobacillus isosaccharinicus</name>
    <dbReference type="NCBI Taxonomy" id="1532552"/>
    <lineage>
        <taxon>Bacteria</taxon>
        <taxon>Bacillati</taxon>
        <taxon>Bacillota</taxon>
        <taxon>Bacilli</taxon>
        <taxon>Bacillales</taxon>
        <taxon>Bacillaceae</taxon>
        <taxon>Anaerobacillus</taxon>
    </lineage>
</organism>
<evidence type="ECO:0000313" key="4">
    <source>
        <dbReference type="Proteomes" id="UP000180175"/>
    </source>
</evidence>
<reference evidence="3" key="4">
    <citation type="submission" date="2020-10" db="EMBL/GenBank/DDBJ databases">
        <authorList>
            <person name="Bassil N.M."/>
            <person name="Lloyd J.R."/>
        </authorList>
    </citation>
    <scope>NUCLEOTIDE SEQUENCE</scope>
    <source>
        <strain evidence="3">NB2006</strain>
    </source>
</reference>
<evidence type="ECO:0000313" key="3">
    <source>
        <dbReference type="EMBL" id="QOY37695.1"/>
    </source>
</evidence>
<reference evidence="2 4" key="1">
    <citation type="submission" date="2016-10" db="EMBL/GenBank/DDBJ databases">
        <title>Draft genome sequences of four alkaliphilic bacteria belonging to the Anaerobacillus genus.</title>
        <authorList>
            <person name="Bassil N.M."/>
            <person name="Lloyd J.R."/>
        </authorList>
    </citation>
    <scope>NUCLEOTIDE SEQUENCE [LARGE SCALE GENOMIC DNA]</scope>
    <source>
        <strain evidence="2 4">NB2006</strain>
    </source>
</reference>
<dbReference type="AlphaFoldDB" id="A0A1S2M8X5"/>
<dbReference type="EMBL" id="CP063356">
    <property type="protein sequence ID" value="QOY37695.1"/>
    <property type="molecule type" value="Genomic_DNA"/>
</dbReference>
<dbReference type="OrthoDB" id="9760715at2"/>
<dbReference type="InterPro" id="IPR038718">
    <property type="entry name" value="SNF2-like_sf"/>
</dbReference>